<dbReference type="AlphaFoldDB" id="W5WB12"/>
<dbReference type="Proteomes" id="UP000019225">
    <property type="component" value="Chromosome"/>
</dbReference>
<reference evidence="1 2" key="1">
    <citation type="journal article" date="2014" name="BMC Genomics">
        <title>Complete genome sequence of producer of the glycopeptide antibiotic Aculeximycin Kutzneria albida DSM 43870T, a representative of minor genus of Pseudonocardiaceae.</title>
        <authorList>
            <person name="Rebets Y."/>
            <person name="Tokovenko B."/>
            <person name="Lushchyk I."/>
            <person name="Ruckert C."/>
            <person name="Zaburannyi N."/>
            <person name="Bechthold A."/>
            <person name="Kalinowski J."/>
            <person name="Luzhetskyy A."/>
        </authorList>
    </citation>
    <scope>NUCLEOTIDE SEQUENCE [LARGE SCALE GENOMIC DNA]</scope>
    <source>
        <strain evidence="1">DSM 43870</strain>
    </source>
</reference>
<accession>W5WB12</accession>
<dbReference type="HOGENOM" id="CLU_2180389_0_0_11"/>
<dbReference type="eggNOG" id="ENOG5031KPU">
    <property type="taxonomic scope" value="Bacteria"/>
</dbReference>
<evidence type="ECO:0000313" key="2">
    <source>
        <dbReference type="Proteomes" id="UP000019225"/>
    </source>
</evidence>
<dbReference type="EMBL" id="CP007155">
    <property type="protein sequence ID" value="AHH98333.1"/>
    <property type="molecule type" value="Genomic_DNA"/>
</dbReference>
<dbReference type="RefSeq" id="WP_025358347.1">
    <property type="nucleotide sequence ID" value="NZ_CP007155.1"/>
</dbReference>
<gene>
    <name evidence="1" type="ORF">KALB_4971</name>
</gene>
<proteinExistence type="predicted"/>
<evidence type="ECO:0000313" key="1">
    <source>
        <dbReference type="EMBL" id="AHH98333.1"/>
    </source>
</evidence>
<dbReference type="STRING" id="1449976.KALB_4971"/>
<protein>
    <submittedName>
        <fullName evidence="1">Uncharacterized protein</fullName>
    </submittedName>
</protein>
<name>W5WB12_9PSEU</name>
<organism evidence="1 2">
    <name type="scientific">Kutzneria albida DSM 43870</name>
    <dbReference type="NCBI Taxonomy" id="1449976"/>
    <lineage>
        <taxon>Bacteria</taxon>
        <taxon>Bacillati</taxon>
        <taxon>Actinomycetota</taxon>
        <taxon>Actinomycetes</taxon>
        <taxon>Pseudonocardiales</taxon>
        <taxon>Pseudonocardiaceae</taxon>
        <taxon>Kutzneria</taxon>
    </lineage>
</organism>
<dbReference type="KEGG" id="kal:KALB_4971"/>
<keyword evidence="2" id="KW-1185">Reference proteome</keyword>
<sequence length="109" mass="11674">MSSPNRKRLKLTEMRDQALDSLGMEPGLELELDNGGVILVPNPLLLDEEAQSGLKDATEASALAKLLLGEEQHARLLAGGGRSTDVQLALVIMKEELAANPKLQMPTTS</sequence>